<dbReference type="PROSITE" id="PS51898">
    <property type="entry name" value="TYR_RECOMBINASE"/>
    <property type="match status" value="1"/>
</dbReference>
<dbReference type="PANTHER" id="PTHR30349:SF41">
    <property type="entry name" value="INTEGRASE_RECOMBINASE PROTEIN MJ0367-RELATED"/>
    <property type="match status" value="1"/>
</dbReference>
<feature type="domain" description="Core-binding (CB)" evidence="8">
    <location>
        <begin position="3"/>
        <end position="84"/>
    </location>
</feature>
<dbReference type="InterPro" id="IPR004107">
    <property type="entry name" value="Integrase_SAM-like_N"/>
</dbReference>
<comment type="similarity">
    <text evidence="2">Belongs to the 'phage' integrase family.</text>
</comment>
<evidence type="ECO:0000256" key="5">
    <source>
        <dbReference type="ARBA" id="ARBA00023172"/>
    </source>
</evidence>
<evidence type="ECO:0000256" key="3">
    <source>
        <dbReference type="ARBA" id="ARBA00022908"/>
    </source>
</evidence>
<dbReference type="Pfam" id="PF00589">
    <property type="entry name" value="Phage_integrase"/>
    <property type="match status" value="1"/>
</dbReference>
<feature type="domain" description="Tyr recombinase" evidence="7">
    <location>
        <begin position="102"/>
        <end position="248"/>
    </location>
</feature>
<proteinExistence type="inferred from homology"/>
<reference evidence="9 10" key="1">
    <citation type="submission" date="2020-08" db="EMBL/GenBank/DDBJ databases">
        <title>Genome public.</title>
        <authorList>
            <person name="Liu C."/>
            <person name="Sun Q."/>
        </authorList>
    </citation>
    <scope>NUCLEOTIDE SEQUENCE [LARGE SCALE GENOMIC DNA]</scope>
    <source>
        <strain evidence="9 10">NSJ-37</strain>
    </source>
</reference>
<dbReference type="Pfam" id="PF02899">
    <property type="entry name" value="Phage_int_SAM_1"/>
    <property type="match status" value="1"/>
</dbReference>
<organism evidence="9 10">
    <name type="scientific">Jutongia huaianensis</name>
    <dbReference type="NCBI Taxonomy" id="2763668"/>
    <lineage>
        <taxon>Bacteria</taxon>
        <taxon>Bacillati</taxon>
        <taxon>Bacillota</taxon>
        <taxon>Clostridia</taxon>
        <taxon>Lachnospirales</taxon>
        <taxon>Lachnospiraceae</taxon>
        <taxon>Jutongia</taxon>
    </lineage>
</organism>
<evidence type="ECO:0000256" key="1">
    <source>
        <dbReference type="ARBA" id="ARBA00003283"/>
    </source>
</evidence>
<comment type="function">
    <text evidence="1">Site-specific tyrosine recombinase, which acts by catalyzing the cutting and rejoining of the recombining DNA molecules.</text>
</comment>
<evidence type="ECO:0000256" key="2">
    <source>
        <dbReference type="ARBA" id="ARBA00008857"/>
    </source>
</evidence>
<dbReference type="EMBL" id="JACRSX010000011">
    <property type="protein sequence ID" value="MBC8562696.1"/>
    <property type="molecule type" value="Genomic_DNA"/>
</dbReference>
<sequence length="248" mass="28868">MYSITPTDISNFESYLVQSDKNINTIKKYVRDIMKFRTFLLEKQREFTQAATDEYLQSLIDAGYEIRSVNSVIAGIKSFCKFLGRTDIYCKSLKIRKKSNQERLLRLTPEEYKRLVDTALERKDYRMVQLIQVLGGTELRISELGNLTVEAVQDGFVPVLRAGEEYDIYLPELLLQGLEEYIAHQGLQTGVIFRTSSGNVIDRGYIWRQMKLLAERAGVDQEKVYPQNLKRQLIRQYYTISYPDSSQE</sequence>
<dbReference type="InterPro" id="IPR044068">
    <property type="entry name" value="CB"/>
</dbReference>
<keyword evidence="5" id="KW-0233">DNA recombination</keyword>
<dbReference type="InterPro" id="IPR002104">
    <property type="entry name" value="Integrase_catalytic"/>
</dbReference>
<dbReference type="PROSITE" id="PS51900">
    <property type="entry name" value="CB"/>
    <property type="match status" value="1"/>
</dbReference>
<dbReference type="RefSeq" id="WP_249297991.1">
    <property type="nucleotide sequence ID" value="NZ_JACRSX010000011.1"/>
</dbReference>
<dbReference type="InterPro" id="IPR011010">
    <property type="entry name" value="DNA_brk_join_enz"/>
</dbReference>
<evidence type="ECO:0000259" key="8">
    <source>
        <dbReference type="PROSITE" id="PS51900"/>
    </source>
</evidence>
<dbReference type="Gene3D" id="1.10.150.130">
    <property type="match status" value="1"/>
</dbReference>
<dbReference type="Gene3D" id="1.10.443.10">
    <property type="entry name" value="Intergrase catalytic core"/>
    <property type="match status" value="1"/>
</dbReference>
<gene>
    <name evidence="9" type="ORF">H8704_08675</name>
</gene>
<dbReference type="InterPro" id="IPR010998">
    <property type="entry name" value="Integrase_recombinase_N"/>
</dbReference>
<dbReference type="PANTHER" id="PTHR30349">
    <property type="entry name" value="PHAGE INTEGRASE-RELATED"/>
    <property type="match status" value="1"/>
</dbReference>
<dbReference type="InterPro" id="IPR050090">
    <property type="entry name" value="Tyrosine_recombinase_XerCD"/>
</dbReference>
<evidence type="ECO:0000256" key="4">
    <source>
        <dbReference type="ARBA" id="ARBA00023125"/>
    </source>
</evidence>
<keyword evidence="3" id="KW-0229">DNA integration</keyword>
<comment type="caution">
    <text evidence="9">The sequence shown here is derived from an EMBL/GenBank/DDBJ whole genome shotgun (WGS) entry which is preliminary data.</text>
</comment>
<evidence type="ECO:0000313" key="9">
    <source>
        <dbReference type="EMBL" id="MBC8562696.1"/>
    </source>
</evidence>
<name>A0ABR7N242_9FIRM</name>
<keyword evidence="10" id="KW-1185">Reference proteome</keyword>
<dbReference type="InterPro" id="IPR013762">
    <property type="entry name" value="Integrase-like_cat_sf"/>
</dbReference>
<evidence type="ECO:0000256" key="6">
    <source>
        <dbReference type="PROSITE-ProRule" id="PRU01248"/>
    </source>
</evidence>
<dbReference type="SUPFAM" id="SSF56349">
    <property type="entry name" value="DNA breaking-rejoining enzymes"/>
    <property type="match status" value="1"/>
</dbReference>
<protein>
    <submittedName>
        <fullName evidence="9">Tyrosine-type recombinase/integrase</fullName>
    </submittedName>
</protein>
<keyword evidence="4 6" id="KW-0238">DNA-binding</keyword>
<accession>A0ABR7N242</accession>
<evidence type="ECO:0000259" key="7">
    <source>
        <dbReference type="PROSITE" id="PS51898"/>
    </source>
</evidence>
<dbReference type="Proteomes" id="UP000606193">
    <property type="component" value="Unassembled WGS sequence"/>
</dbReference>
<evidence type="ECO:0000313" key="10">
    <source>
        <dbReference type="Proteomes" id="UP000606193"/>
    </source>
</evidence>